<sequence length="225" mass="24035">MKKPLICLDPGHGGKDPGAVGPTGLREKDVVLSVALLTQAALITGGGVDVMLTRKDDVFIELSERAAIANRAEATLFLSIHCNSAEKPAMGIETWIAKRTAVSFPLAEELQEATTAEFPSHTDRGIKRANFAVLRLTEMAAALVELEFIHVICGEDHLRDPKVQARCAAALAAGIRDFLGMPASIERPGKEADPEEPQSCPALVMADRIRGVADQLLQIAHLADA</sequence>
<dbReference type="SMART" id="SM00646">
    <property type="entry name" value="Ami_3"/>
    <property type="match status" value="1"/>
</dbReference>
<evidence type="ECO:0000256" key="2">
    <source>
        <dbReference type="ARBA" id="ARBA00011901"/>
    </source>
</evidence>
<dbReference type="RefSeq" id="WP_353566216.1">
    <property type="nucleotide sequence ID" value="NZ_BAABRI010000006.1"/>
</dbReference>
<gene>
    <name evidence="5" type="ORF">Hsar01_01284</name>
</gene>
<evidence type="ECO:0000256" key="1">
    <source>
        <dbReference type="ARBA" id="ARBA00001561"/>
    </source>
</evidence>
<proteinExistence type="predicted"/>
<dbReference type="EC" id="3.5.1.28" evidence="2"/>
<dbReference type="SUPFAM" id="SSF53187">
    <property type="entry name" value="Zn-dependent exopeptidases"/>
    <property type="match status" value="1"/>
</dbReference>
<protein>
    <recommendedName>
        <fullName evidence="2">N-acetylmuramoyl-L-alanine amidase</fullName>
        <ecNumber evidence="2">3.5.1.28</ecNumber>
    </recommendedName>
</protein>
<comment type="catalytic activity">
    <reaction evidence="1">
        <text>Hydrolyzes the link between N-acetylmuramoyl residues and L-amino acid residues in certain cell-wall glycopeptides.</text>
        <dbReference type="EC" id="3.5.1.28"/>
    </reaction>
</comment>
<dbReference type="Gene3D" id="3.40.630.40">
    <property type="entry name" value="Zn-dependent exopeptidases"/>
    <property type="match status" value="1"/>
</dbReference>
<name>A0ABP9UPY8_9BACT</name>
<dbReference type="PANTHER" id="PTHR30404">
    <property type="entry name" value="N-ACETYLMURAMOYL-L-ALANINE AMIDASE"/>
    <property type="match status" value="1"/>
</dbReference>
<dbReference type="InterPro" id="IPR050695">
    <property type="entry name" value="N-acetylmuramoyl_amidase_3"/>
</dbReference>
<dbReference type="EMBL" id="BAABRI010000006">
    <property type="protein sequence ID" value="GAA5482069.1"/>
    <property type="molecule type" value="Genomic_DNA"/>
</dbReference>
<dbReference type="InterPro" id="IPR002508">
    <property type="entry name" value="MurNAc-LAA_cat"/>
</dbReference>
<evidence type="ECO:0000313" key="6">
    <source>
        <dbReference type="Proteomes" id="UP001476282"/>
    </source>
</evidence>
<keyword evidence="6" id="KW-1185">Reference proteome</keyword>
<dbReference type="PANTHER" id="PTHR30404:SF0">
    <property type="entry name" value="N-ACETYLMURAMOYL-L-ALANINE AMIDASE AMIC"/>
    <property type="match status" value="1"/>
</dbReference>
<accession>A0ABP9UPY8</accession>
<evidence type="ECO:0000313" key="5">
    <source>
        <dbReference type="EMBL" id="GAA5482069.1"/>
    </source>
</evidence>
<evidence type="ECO:0000256" key="3">
    <source>
        <dbReference type="ARBA" id="ARBA00022801"/>
    </source>
</evidence>
<evidence type="ECO:0000259" key="4">
    <source>
        <dbReference type="SMART" id="SM00646"/>
    </source>
</evidence>
<keyword evidence="3" id="KW-0378">Hydrolase</keyword>
<reference evidence="5 6" key="1">
    <citation type="submission" date="2024-02" db="EMBL/GenBank/DDBJ databases">
        <title>Haloferula sargassicola NBRC 104335.</title>
        <authorList>
            <person name="Ichikawa N."/>
            <person name="Katano-Makiyama Y."/>
            <person name="Hidaka K."/>
        </authorList>
    </citation>
    <scope>NUCLEOTIDE SEQUENCE [LARGE SCALE GENOMIC DNA]</scope>
    <source>
        <strain evidence="5 6">NBRC 104335</strain>
    </source>
</reference>
<organism evidence="5 6">
    <name type="scientific">Haloferula sargassicola</name>
    <dbReference type="NCBI Taxonomy" id="490096"/>
    <lineage>
        <taxon>Bacteria</taxon>
        <taxon>Pseudomonadati</taxon>
        <taxon>Verrucomicrobiota</taxon>
        <taxon>Verrucomicrobiia</taxon>
        <taxon>Verrucomicrobiales</taxon>
        <taxon>Verrucomicrobiaceae</taxon>
        <taxon>Haloferula</taxon>
    </lineage>
</organism>
<feature type="domain" description="MurNAc-LAA" evidence="4">
    <location>
        <begin position="66"/>
        <end position="176"/>
    </location>
</feature>
<dbReference type="Proteomes" id="UP001476282">
    <property type="component" value="Unassembled WGS sequence"/>
</dbReference>
<comment type="caution">
    <text evidence="5">The sequence shown here is derived from an EMBL/GenBank/DDBJ whole genome shotgun (WGS) entry which is preliminary data.</text>
</comment>
<dbReference type="CDD" id="cd02696">
    <property type="entry name" value="MurNAc-LAA"/>
    <property type="match status" value="1"/>
</dbReference>
<dbReference type="Pfam" id="PF01520">
    <property type="entry name" value="Amidase_3"/>
    <property type="match status" value="1"/>
</dbReference>